<dbReference type="PANTHER" id="PTHR12526:SF595">
    <property type="entry name" value="BLL5217 PROTEIN"/>
    <property type="match status" value="1"/>
</dbReference>
<organism evidence="2 3">
    <name type="scientific">Candidatus Roizmanbacteria bacterium CG11_big_fil_rev_8_21_14_0_20_35_14</name>
    <dbReference type="NCBI Taxonomy" id="1974855"/>
    <lineage>
        <taxon>Bacteria</taxon>
        <taxon>Candidatus Roizmaniibacteriota</taxon>
    </lineage>
</organism>
<gene>
    <name evidence="2" type="ORF">COV86_00880</name>
</gene>
<dbReference type="EMBL" id="PCVL01000010">
    <property type="protein sequence ID" value="PIQ72842.1"/>
    <property type="molecule type" value="Genomic_DNA"/>
</dbReference>
<dbReference type="AlphaFoldDB" id="A0A2H0KNL6"/>
<dbReference type="CDD" id="cd03802">
    <property type="entry name" value="GT4_AviGT4-like"/>
    <property type="match status" value="1"/>
</dbReference>
<evidence type="ECO:0000259" key="1">
    <source>
        <dbReference type="Pfam" id="PF00534"/>
    </source>
</evidence>
<reference evidence="2 3" key="1">
    <citation type="submission" date="2017-09" db="EMBL/GenBank/DDBJ databases">
        <title>Depth-based differentiation of microbial function through sediment-hosted aquifers and enrichment of novel symbionts in the deep terrestrial subsurface.</title>
        <authorList>
            <person name="Probst A.J."/>
            <person name="Ladd B."/>
            <person name="Jarett J.K."/>
            <person name="Geller-Mcgrath D.E."/>
            <person name="Sieber C.M."/>
            <person name="Emerson J.B."/>
            <person name="Anantharaman K."/>
            <person name="Thomas B.C."/>
            <person name="Malmstrom R."/>
            <person name="Stieglmeier M."/>
            <person name="Klingl A."/>
            <person name="Woyke T."/>
            <person name="Ryan C.M."/>
            <person name="Banfield J.F."/>
        </authorList>
    </citation>
    <scope>NUCLEOTIDE SEQUENCE [LARGE SCALE GENOMIC DNA]</scope>
    <source>
        <strain evidence="2">CG11_big_fil_rev_8_21_14_0_20_35_14</strain>
    </source>
</reference>
<feature type="domain" description="Glycosyl transferase family 1" evidence="1">
    <location>
        <begin position="167"/>
        <end position="318"/>
    </location>
</feature>
<dbReference type="Pfam" id="PF00534">
    <property type="entry name" value="Glycos_transf_1"/>
    <property type="match status" value="1"/>
</dbReference>
<dbReference type="SUPFAM" id="SSF53756">
    <property type="entry name" value="UDP-Glycosyltransferase/glycogen phosphorylase"/>
    <property type="match status" value="1"/>
</dbReference>
<name>A0A2H0KNL6_9BACT</name>
<evidence type="ECO:0000313" key="2">
    <source>
        <dbReference type="EMBL" id="PIQ72842.1"/>
    </source>
</evidence>
<dbReference type="GO" id="GO:0016757">
    <property type="term" value="F:glycosyltransferase activity"/>
    <property type="evidence" value="ECO:0007669"/>
    <property type="project" value="InterPro"/>
</dbReference>
<sequence>MKIAILSPIHWRTPPTKYGPWELIASYIAEGMVKKEHEVTLYATGDSETTARLKWVCPKPIMENSGLEPKVYQYLHTASVFEDADQYDIIHNHYDAYPLVFSKLVKTPVVTTIEGFSSPQVVQIYKRYSNTHYVSISYADRKHAPNLNYIANIYHGIPVNEYLYNGKPDNYFCFIGRISPDKGVHNAIKLAKKLNVNLKIAGLIASENKEYFEKEIKPHLNSKIQYLGLVDEEEKKALLKNAYGFLHLNTSPEGFGLTLIEAMATGTPVIGMELGSIPEVIDDRKTGFVVKNLKEAESAMKNIDLISRENCRERVDKNFTVERMVDNYEKVYQKILKAKEKHE</sequence>
<protein>
    <submittedName>
        <fullName evidence="2">Glycosyl transferase</fullName>
    </submittedName>
</protein>
<proteinExistence type="predicted"/>
<dbReference type="InterPro" id="IPR001296">
    <property type="entry name" value="Glyco_trans_1"/>
</dbReference>
<dbReference type="Proteomes" id="UP000229570">
    <property type="component" value="Unassembled WGS sequence"/>
</dbReference>
<accession>A0A2H0KNL6</accession>
<evidence type="ECO:0000313" key="3">
    <source>
        <dbReference type="Proteomes" id="UP000229570"/>
    </source>
</evidence>
<comment type="caution">
    <text evidence="2">The sequence shown here is derived from an EMBL/GenBank/DDBJ whole genome shotgun (WGS) entry which is preliminary data.</text>
</comment>
<dbReference type="PANTHER" id="PTHR12526">
    <property type="entry name" value="GLYCOSYLTRANSFERASE"/>
    <property type="match status" value="1"/>
</dbReference>
<dbReference type="Gene3D" id="3.40.50.2000">
    <property type="entry name" value="Glycogen Phosphorylase B"/>
    <property type="match status" value="2"/>
</dbReference>
<keyword evidence="2" id="KW-0808">Transferase</keyword>